<reference evidence="2 3" key="1">
    <citation type="submission" date="2017-02" db="EMBL/GenBank/DDBJ databases">
        <title>The new phylogeny of genus Mycobacterium.</title>
        <authorList>
            <person name="Tortoli E."/>
            <person name="Trovato A."/>
            <person name="Cirillo D.M."/>
        </authorList>
    </citation>
    <scope>NUCLEOTIDE SEQUENCE [LARGE SCALE GENOMIC DNA]</scope>
    <source>
        <strain evidence="2 3">FI-09383</strain>
    </source>
</reference>
<dbReference type="Gene3D" id="3.10.180.10">
    <property type="entry name" value="2,3-Dihydroxybiphenyl 1,2-Dioxygenase, domain 1"/>
    <property type="match status" value="1"/>
</dbReference>
<dbReference type="GO" id="GO:0016829">
    <property type="term" value="F:lyase activity"/>
    <property type="evidence" value="ECO:0007669"/>
    <property type="project" value="UniProtKB-KW"/>
</dbReference>
<proteinExistence type="predicted"/>
<feature type="domain" description="VOC" evidence="1">
    <location>
        <begin position="5"/>
        <end position="148"/>
    </location>
</feature>
<evidence type="ECO:0000313" key="3">
    <source>
        <dbReference type="Proteomes" id="UP000192772"/>
    </source>
</evidence>
<gene>
    <name evidence="2" type="ORF">BST23_13950</name>
</gene>
<organism evidence="2 3">
    <name type="scientific">Mycolicibacterium elephantis</name>
    <dbReference type="NCBI Taxonomy" id="81858"/>
    <lineage>
        <taxon>Bacteria</taxon>
        <taxon>Bacillati</taxon>
        <taxon>Actinomycetota</taxon>
        <taxon>Actinomycetes</taxon>
        <taxon>Mycobacteriales</taxon>
        <taxon>Mycobacteriaceae</taxon>
        <taxon>Mycolicibacterium</taxon>
    </lineage>
</organism>
<comment type="caution">
    <text evidence="2">The sequence shown here is derived from an EMBL/GenBank/DDBJ whole genome shotgun (WGS) entry which is preliminary data.</text>
</comment>
<name>A0A0M2ZJR6_9MYCO</name>
<keyword evidence="2" id="KW-0456">Lyase</keyword>
<sequence>MLAQTPVQIAWVTRDLDATEAALTTLLGASKWIRMPEVRFGPDACTFRGRPADFVAAISLSYAGDTQLELIAPVSGDSIYTEFLDRAGPGLHHICVEAPSAEDFDAALAAAERDGTPVVQQGVMAGGMRFAYVSAADAGVPYLEIAYLPDEIRAFFDYVKQEQQ</sequence>
<dbReference type="RefSeq" id="WP_046752229.1">
    <property type="nucleotide sequence ID" value="NZ_JBCGVB010000010.1"/>
</dbReference>
<evidence type="ECO:0000313" key="2">
    <source>
        <dbReference type="EMBL" id="ORA65471.1"/>
    </source>
</evidence>
<dbReference type="EMBL" id="MVHP01000014">
    <property type="protein sequence ID" value="ORA65471.1"/>
    <property type="molecule type" value="Genomic_DNA"/>
</dbReference>
<dbReference type="SUPFAM" id="SSF54593">
    <property type="entry name" value="Glyoxalase/Bleomycin resistance protein/Dihydroxybiphenyl dioxygenase"/>
    <property type="match status" value="1"/>
</dbReference>
<dbReference type="InterPro" id="IPR037523">
    <property type="entry name" value="VOC_core"/>
</dbReference>
<dbReference type="AlphaFoldDB" id="A0A0M2ZJR6"/>
<accession>A0A1A0QAB4</accession>
<dbReference type="Pfam" id="PF13669">
    <property type="entry name" value="Glyoxalase_4"/>
    <property type="match status" value="1"/>
</dbReference>
<protein>
    <submittedName>
        <fullName evidence="2">Lactoylglutathione lyase</fullName>
    </submittedName>
</protein>
<dbReference type="Proteomes" id="UP000192772">
    <property type="component" value="Unassembled WGS sequence"/>
</dbReference>
<evidence type="ECO:0000259" key="1">
    <source>
        <dbReference type="PROSITE" id="PS51819"/>
    </source>
</evidence>
<dbReference type="PROSITE" id="PS51819">
    <property type="entry name" value="VOC"/>
    <property type="match status" value="1"/>
</dbReference>
<dbReference type="InterPro" id="IPR029068">
    <property type="entry name" value="Glyas_Bleomycin-R_OHBP_Dase"/>
</dbReference>
<accession>A0A0M2ZJR6</accession>
<dbReference type="STRING" id="81858.BST23_13950"/>
<dbReference type="OrthoDB" id="4578369at2"/>